<accession>A0A1L2TQQ2</accession>
<organism evidence="10">
    <name type="scientific">Schmidtea mediterranea</name>
    <name type="common">Freshwater planarian flatworm</name>
    <dbReference type="NCBI Taxonomy" id="79327"/>
    <lineage>
        <taxon>Eukaryota</taxon>
        <taxon>Metazoa</taxon>
        <taxon>Spiralia</taxon>
        <taxon>Lophotrochozoa</taxon>
        <taxon>Platyhelminthes</taxon>
        <taxon>Rhabditophora</taxon>
        <taxon>Seriata</taxon>
        <taxon>Tricladida</taxon>
        <taxon>Continenticola</taxon>
        <taxon>Geoplanoidea</taxon>
        <taxon>Dugesiidae</taxon>
        <taxon>Schmidtea</taxon>
    </lineage>
</organism>
<dbReference type="SUPFAM" id="SSF46689">
    <property type="entry name" value="Homeodomain-like"/>
    <property type="match status" value="1"/>
</dbReference>
<dbReference type="OrthoDB" id="6159439at2759"/>
<feature type="region of interest" description="Disordered" evidence="8">
    <location>
        <begin position="142"/>
        <end position="180"/>
    </location>
</feature>
<dbReference type="InterPro" id="IPR050649">
    <property type="entry name" value="Paired_Homeobox_TFs"/>
</dbReference>
<reference evidence="10" key="1">
    <citation type="journal article" date="2016" name="Elife">
        <title>Neuronal sources of hedgehog modulate neurogenesis in the adult planarian brain.</title>
        <authorList>
            <person name="Currie K.W."/>
            <person name="Molinaro A.M."/>
            <person name="Pearson B.J."/>
        </authorList>
    </citation>
    <scope>NUCLEOTIDE SEQUENCE</scope>
    <source>
        <strain evidence="10">Asexual CIW4</strain>
    </source>
</reference>
<evidence type="ECO:0000259" key="9">
    <source>
        <dbReference type="PROSITE" id="PS50071"/>
    </source>
</evidence>
<sequence>MTEAGNKFFNQCNEKLFKRDDYFPGLVNGSGLPAMVHPDSLFHPISGSMFGSHLSAFPSNQSLYPPHLQYNLSSLQQQMPLNINNSCFANDSNCVSPGIENSFKKMKTECLNNIQSSIFNSASLSLNETDIKVSSNLTSPTSVFSSNTGLNNNNNNNNNSTNKSSILNQNSSGQINASSASNQVSISANTVHSQSTNINQSEKPIIDPLTSSSLSNTCISTSSCPTTISNNNSHGHHNPTVNSCPTPARRRHRTTFTQEQLQELESAFQKSHYPDIYCREELARITKLNEARIQVWFQNRRAKYRKQEKQLTKQLHPSLPSCNTAIMRSMYPSGVCGVNTVNAVVGVGNRVPSSINGNNASAYSNYCSSTVAAARNYVQIPHAASNYNGLATSFGNMNSNHHTNNMTLPPIAGSTVNNSLSNHYSNLFWWTGNQDLQENMSLEDSSENDWYKASLSALNGSHNALGNPILPYHS</sequence>
<dbReference type="Gene3D" id="1.10.10.60">
    <property type="entry name" value="Homeodomain-like"/>
    <property type="match status" value="1"/>
</dbReference>
<comment type="subcellular location">
    <subcellularLocation>
        <location evidence="1 6 7">Nucleus</location>
    </subcellularLocation>
</comment>
<dbReference type="AlphaFoldDB" id="A0A1L2TQQ2"/>
<dbReference type="PROSITE" id="PS00027">
    <property type="entry name" value="HOMEOBOX_1"/>
    <property type="match status" value="1"/>
</dbReference>
<evidence type="ECO:0000256" key="8">
    <source>
        <dbReference type="SAM" id="MobiDB-lite"/>
    </source>
</evidence>
<dbReference type="CDD" id="cd00086">
    <property type="entry name" value="homeodomain"/>
    <property type="match status" value="1"/>
</dbReference>
<dbReference type="GO" id="GO:0007399">
    <property type="term" value="P:nervous system development"/>
    <property type="evidence" value="ECO:0007669"/>
    <property type="project" value="UniProtKB-ARBA"/>
</dbReference>
<dbReference type="InterPro" id="IPR017970">
    <property type="entry name" value="Homeobox_CS"/>
</dbReference>
<protein>
    <submittedName>
        <fullName evidence="10">Aristaless-like homeobox transcription factor</fullName>
    </submittedName>
</protein>
<dbReference type="SMART" id="SM00389">
    <property type="entry name" value="HOX"/>
    <property type="match status" value="1"/>
</dbReference>
<feature type="DNA-binding region" description="Homeobox" evidence="6">
    <location>
        <begin position="249"/>
        <end position="308"/>
    </location>
</feature>
<keyword evidence="4 6" id="KW-0371">Homeobox</keyword>
<evidence type="ECO:0000313" key="10">
    <source>
        <dbReference type="EMBL" id="APE61638.1"/>
    </source>
</evidence>
<feature type="compositionally biased region" description="Low complexity" evidence="8">
    <location>
        <begin position="145"/>
        <end position="168"/>
    </location>
</feature>
<evidence type="ECO:0000256" key="2">
    <source>
        <dbReference type="ARBA" id="ARBA00005733"/>
    </source>
</evidence>
<evidence type="ECO:0000256" key="5">
    <source>
        <dbReference type="ARBA" id="ARBA00023242"/>
    </source>
</evidence>
<dbReference type="GO" id="GO:0000981">
    <property type="term" value="F:DNA-binding transcription factor activity, RNA polymerase II-specific"/>
    <property type="evidence" value="ECO:0007669"/>
    <property type="project" value="InterPro"/>
</dbReference>
<evidence type="ECO:0000256" key="1">
    <source>
        <dbReference type="ARBA" id="ARBA00004123"/>
    </source>
</evidence>
<feature type="compositionally biased region" description="Polar residues" evidence="8">
    <location>
        <begin position="169"/>
        <end position="180"/>
    </location>
</feature>
<feature type="domain" description="Homeobox" evidence="9">
    <location>
        <begin position="247"/>
        <end position="307"/>
    </location>
</feature>
<evidence type="ECO:0000256" key="6">
    <source>
        <dbReference type="PROSITE-ProRule" id="PRU00108"/>
    </source>
</evidence>
<name>A0A1L2TQQ2_SCHMD</name>
<dbReference type="FunFam" id="1.10.10.60:FF:000138">
    <property type="entry name" value="Homeobox protein prophet of Pit-1"/>
    <property type="match status" value="1"/>
</dbReference>
<evidence type="ECO:0000256" key="7">
    <source>
        <dbReference type="RuleBase" id="RU000682"/>
    </source>
</evidence>
<dbReference type="PROSITE" id="PS50071">
    <property type="entry name" value="HOMEOBOX_2"/>
    <property type="match status" value="1"/>
</dbReference>
<keyword evidence="5 6" id="KW-0539">Nucleus</keyword>
<feature type="region of interest" description="Disordered" evidence="8">
    <location>
        <begin position="229"/>
        <end position="248"/>
    </location>
</feature>
<dbReference type="EMBL" id="KX961610">
    <property type="protein sequence ID" value="APE61638.1"/>
    <property type="molecule type" value="mRNA"/>
</dbReference>
<dbReference type="GO" id="GO:0005634">
    <property type="term" value="C:nucleus"/>
    <property type="evidence" value="ECO:0007669"/>
    <property type="project" value="UniProtKB-SubCell"/>
</dbReference>
<dbReference type="InterPro" id="IPR001356">
    <property type="entry name" value="HD"/>
</dbReference>
<evidence type="ECO:0000256" key="3">
    <source>
        <dbReference type="ARBA" id="ARBA00023125"/>
    </source>
</evidence>
<evidence type="ECO:0000256" key="4">
    <source>
        <dbReference type="ARBA" id="ARBA00023155"/>
    </source>
</evidence>
<dbReference type="InterPro" id="IPR009057">
    <property type="entry name" value="Homeodomain-like_sf"/>
</dbReference>
<dbReference type="Pfam" id="PF00046">
    <property type="entry name" value="Homeodomain"/>
    <property type="match status" value="1"/>
</dbReference>
<gene>
    <name evidence="10" type="primary">arx</name>
</gene>
<keyword evidence="3 6" id="KW-0238">DNA-binding</keyword>
<dbReference type="GO" id="GO:0000977">
    <property type="term" value="F:RNA polymerase II transcription regulatory region sequence-specific DNA binding"/>
    <property type="evidence" value="ECO:0007669"/>
    <property type="project" value="TreeGrafter"/>
</dbReference>
<dbReference type="PANTHER" id="PTHR24329">
    <property type="entry name" value="HOMEOBOX PROTEIN ARISTALESS"/>
    <property type="match status" value="1"/>
</dbReference>
<proteinExistence type="evidence at transcript level"/>
<dbReference type="PANTHER" id="PTHR24329:SF520">
    <property type="entry name" value="ALX HOMEOBOX PROTEIN 1-LIKE PROTEIN"/>
    <property type="match status" value="1"/>
</dbReference>
<comment type="similarity">
    <text evidence="2">Belongs to the paired homeobox family.</text>
</comment>